<reference evidence="1 2" key="1">
    <citation type="submission" date="2021-06" db="EMBL/GenBank/DDBJ databases">
        <title>Chromosome-level genome assembly of the red-tail catfish (Hemibagrus wyckioides).</title>
        <authorList>
            <person name="Shao F."/>
        </authorList>
    </citation>
    <scope>NUCLEOTIDE SEQUENCE [LARGE SCALE GENOMIC DNA]</scope>
    <source>
        <strain evidence="1">EC202008001</strain>
        <tissue evidence="1">Blood</tissue>
    </source>
</reference>
<keyword evidence="2" id="KW-1185">Reference proteome</keyword>
<organism evidence="1 2">
    <name type="scientific">Hemibagrus wyckioides</name>
    <dbReference type="NCBI Taxonomy" id="337641"/>
    <lineage>
        <taxon>Eukaryota</taxon>
        <taxon>Metazoa</taxon>
        <taxon>Chordata</taxon>
        <taxon>Craniata</taxon>
        <taxon>Vertebrata</taxon>
        <taxon>Euteleostomi</taxon>
        <taxon>Actinopterygii</taxon>
        <taxon>Neopterygii</taxon>
        <taxon>Teleostei</taxon>
        <taxon>Ostariophysi</taxon>
        <taxon>Siluriformes</taxon>
        <taxon>Bagridae</taxon>
        <taxon>Hemibagrus</taxon>
    </lineage>
</organism>
<dbReference type="EMBL" id="JAHKSW010000016">
    <property type="protein sequence ID" value="KAG7322231.1"/>
    <property type="molecule type" value="Genomic_DNA"/>
</dbReference>
<sequence length="225" mass="26231">MPLREKYLQLHLRQLRDAQEYKLMVISRHVEKFNKDKAKLGHFKMNSCGMNIIDLYRMAGTREIKFACTSMKLNDVATFVIAQVRELHGKPPKDTRKLHKLTDVRYIEMDKMIEAGGESLMLVQANLISLVPAILYRSMMFMPQLFILKWSKLVPHPYQPFNKCFADSRMLIAHYADRDLVNSSGKLVIHSIVDYCLPRHMYSCTLSDLSLEECREHLLCHVESI</sequence>
<evidence type="ECO:0000313" key="1">
    <source>
        <dbReference type="EMBL" id="KAG7322231.1"/>
    </source>
</evidence>
<comment type="caution">
    <text evidence="1">The sequence shown here is derived from an EMBL/GenBank/DDBJ whole genome shotgun (WGS) entry which is preliminary data.</text>
</comment>
<proteinExistence type="predicted"/>
<protein>
    <submittedName>
        <fullName evidence="1">Uncharacterized protein</fullName>
    </submittedName>
</protein>
<gene>
    <name evidence="1" type="ORF">KOW79_013577</name>
</gene>
<evidence type="ECO:0000313" key="2">
    <source>
        <dbReference type="Proteomes" id="UP000824219"/>
    </source>
</evidence>
<dbReference type="OrthoDB" id="8977233at2759"/>
<name>A0A9D3NGF0_9TELE</name>
<accession>A0A9D3NGF0</accession>
<dbReference type="Proteomes" id="UP000824219">
    <property type="component" value="Linkage Group LG16"/>
</dbReference>
<dbReference type="AlphaFoldDB" id="A0A9D3NGF0"/>